<dbReference type="AlphaFoldDB" id="A0A2M7RAW2"/>
<name>A0A2M7RAW2_9BACT</name>
<proteinExistence type="predicted"/>
<protein>
    <recommendedName>
        <fullName evidence="3">Xylose isomerase-like TIM barrel domain-containing protein</fullName>
    </recommendedName>
</protein>
<evidence type="ECO:0000313" key="2">
    <source>
        <dbReference type="Proteomes" id="UP000228689"/>
    </source>
</evidence>
<sequence>MKLADKIYPAITICPKYSWRYKLGEINSLGLKEVSLFPTFPIFDKIAVRREFYQAIEQSCIKYIPHVHIRNDFKQWELDFFYHNYGTRAFSIHESFSKDLYKWPKYHKFLYLKYDYDNSISTKDSFKDVGGLCIDFAHLWASKNRITKEYQRVKIEIKKYKVDCNHLNGYSHRYKHDLYYVRYQHQLDYLKEIPKKYFSNIISLEMNNSIR</sequence>
<reference evidence="2" key="1">
    <citation type="submission" date="2017-09" db="EMBL/GenBank/DDBJ databases">
        <title>Depth-based differentiation of microbial function through sediment-hosted aquifers and enrichment of novel symbionts in the deep terrestrial subsurface.</title>
        <authorList>
            <person name="Probst A.J."/>
            <person name="Ladd B."/>
            <person name="Jarett J.K."/>
            <person name="Geller-Mcgrath D.E."/>
            <person name="Sieber C.M.K."/>
            <person name="Emerson J.B."/>
            <person name="Anantharaman K."/>
            <person name="Thomas B.C."/>
            <person name="Malmstrom R."/>
            <person name="Stieglmeier M."/>
            <person name="Klingl A."/>
            <person name="Woyke T."/>
            <person name="Ryan C.M."/>
            <person name="Banfield J.F."/>
        </authorList>
    </citation>
    <scope>NUCLEOTIDE SEQUENCE [LARGE SCALE GENOMIC DNA]</scope>
</reference>
<organism evidence="1 2">
    <name type="scientific">Candidatus Komeilibacteria bacterium CG_4_10_14_0_8_um_filter_37_78</name>
    <dbReference type="NCBI Taxonomy" id="1974471"/>
    <lineage>
        <taxon>Bacteria</taxon>
        <taxon>Candidatus Komeiliibacteriota</taxon>
    </lineage>
</organism>
<dbReference type="EMBL" id="PFMC01000083">
    <property type="protein sequence ID" value="PIY93784.1"/>
    <property type="molecule type" value="Genomic_DNA"/>
</dbReference>
<gene>
    <name evidence="1" type="ORF">COY67_03555</name>
</gene>
<accession>A0A2M7RAW2</accession>
<evidence type="ECO:0008006" key="3">
    <source>
        <dbReference type="Google" id="ProtNLM"/>
    </source>
</evidence>
<comment type="caution">
    <text evidence="1">The sequence shown here is derived from an EMBL/GenBank/DDBJ whole genome shotgun (WGS) entry which is preliminary data.</text>
</comment>
<dbReference type="Proteomes" id="UP000228689">
    <property type="component" value="Unassembled WGS sequence"/>
</dbReference>
<evidence type="ECO:0000313" key="1">
    <source>
        <dbReference type="EMBL" id="PIY93784.1"/>
    </source>
</evidence>